<name>A0A645EXW4_9ZZZZ</name>
<feature type="compositionally biased region" description="Gly residues" evidence="1">
    <location>
        <begin position="33"/>
        <end position="48"/>
    </location>
</feature>
<dbReference type="AlphaFoldDB" id="A0A645EXW4"/>
<proteinExistence type="predicted"/>
<reference evidence="2" key="1">
    <citation type="submission" date="2019-08" db="EMBL/GenBank/DDBJ databases">
        <authorList>
            <person name="Kucharzyk K."/>
            <person name="Murdoch R.W."/>
            <person name="Higgins S."/>
            <person name="Loffler F."/>
        </authorList>
    </citation>
    <scope>NUCLEOTIDE SEQUENCE</scope>
</reference>
<gene>
    <name evidence="2" type="ORF">SDC9_154142</name>
</gene>
<evidence type="ECO:0000313" key="2">
    <source>
        <dbReference type="EMBL" id="MPN06885.1"/>
    </source>
</evidence>
<feature type="region of interest" description="Disordered" evidence="1">
    <location>
        <begin position="29"/>
        <end position="72"/>
    </location>
</feature>
<organism evidence="2">
    <name type="scientific">bioreactor metagenome</name>
    <dbReference type="NCBI Taxonomy" id="1076179"/>
    <lineage>
        <taxon>unclassified sequences</taxon>
        <taxon>metagenomes</taxon>
        <taxon>ecological metagenomes</taxon>
    </lineage>
</organism>
<dbReference type="EMBL" id="VSSQ01052833">
    <property type="protein sequence ID" value="MPN06885.1"/>
    <property type="molecule type" value="Genomic_DNA"/>
</dbReference>
<sequence length="72" mass="7202">MGVADVQHADAAHPVQKIVAVQILHHGPLAPQDGGGIQGAHRPQGGGVPPVHQGLGFGSGQGFGDNPGQLIF</sequence>
<comment type="caution">
    <text evidence="2">The sequence shown here is derived from an EMBL/GenBank/DDBJ whole genome shotgun (WGS) entry which is preliminary data.</text>
</comment>
<protein>
    <submittedName>
        <fullName evidence="2">Uncharacterized protein</fullName>
    </submittedName>
</protein>
<accession>A0A645EXW4</accession>
<feature type="compositionally biased region" description="Gly residues" evidence="1">
    <location>
        <begin position="55"/>
        <end position="65"/>
    </location>
</feature>
<evidence type="ECO:0000256" key="1">
    <source>
        <dbReference type="SAM" id="MobiDB-lite"/>
    </source>
</evidence>